<dbReference type="AlphaFoldDB" id="A0A8J3YGK4"/>
<sequence>MTLLHGIPVNIALSQNASINVAIRQIVMNLAGSYDKYGKPHVVRLIDNAMLDADGTEPGTELKWIRQRLQGQQPGPAELAQLDHFDLRQPVHMCIGTLPGTAAMSGFTVPTPTPRLLKHFCASVKHRGADSRMWRRDEISAEGIPLVINPIHTPVTLALSRMRNIEKLLTKKHVIWSMFVDDASDAAHLWRGIQKNFAQPLAHHLIVAFGIPPEVRTPDGMVQLPAPTFTVQDVRDWLEAIGTALTFPADLIDRWARRVLLSIGGGTDALPIHAVYEHLAHHSDVIRIHRTPEALSHILDDFDLYEG</sequence>
<keyword evidence="2" id="KW-1185">Reference proteome</keyword>
<comment type="caution">
    <text evidence="1">The sequence shown here is derived from an EMBL/GenBank/DDBJ whole genome shotgun (WGS) entry which is preliminary data.</text>
</comment>
<dbReference type="RefSeq" id="WP_203897177.1">
    <property type="nucleotide sequence ID" value="NZ_BOPF01000002.1"/>
</dbReference>
<protein>
    <submittedName>
        <fullName evidence="1">Uncharacterized protein</fullName>
    </submittedName>
</protein>
<proteinExistence type="predicted"/>
<organism evidence="1 2">
    <name type="scientific">Virgisporangium aliadipatigenens</name>
    <dbReference type="NCBI Taxonomy" id="741659"/>
    <lineage>
        <taxon>Bacteria</taxon>
        <taxon>Bacillati</taxon>
        <taxon>Actinomycetota</taxon>
        <taxon>Actinomycetes</taxon>
        <taxon>Micromonosporales</taxon>
        <taxon>Micromonosporaceae</taxon>
        <taxon>Virgisporangium</taxon>
    </lineage>
</organism>
<dbReference type="Proteomes" id="UP000619260">
    <property type="component" value="Unassembled WGS sequence"/>
</dbReference>
<accession>A0A8J3YGK4</accession>
<dbReference type="EMBL" id="BOPF01000002">
    <property type="protein sequence ID" value="GIJ43620.1"/>
    <property type="molecule type" value="Genomic_DNA"/>
</dbReference>
<name>A0A8J3YGK4_9ACTN</name>
<gene>
    <name evidence="1" type="ORF">Val02_05060</name>
</gene>
<evidence type="ECO:0000313" key="2">
    <source>
        <dbReference type="Proteomes" id="UP000619260"/>
    </source>
</evidence>
<reference evidence="1" key="1">
    <citation type="submission" date="2021-01" db="EMBL/GenBank/DDBJ databases">
        <title>Whole genome shotgun sequence of Virgisporangium aliadipatigenens NBRC 105644.</title>
        <authorList>
            <person name="Komaki H."/>
            <person name="Tamura T."/>
        </authorList>
    </citation>
    <scope>NUCLEOTIDE SEQUENCE</scope>
    <source>
        <strain evidence="1">NBRC 105644</strain>
    </source>
</reference>
<evidence type="ECO:0000313" key="1">
    <source>
        <dbReference type="EMBL" id="GIJ43620.1"/>
    </source>
</evidence>